<evidence type="ECO:0000313" key="3">
    <source>
        <dbReference type="Proteomes" id="UP000827986"/>
    </source>
</evidence>
<keyword evidence="3" id="KW-1185">Reference proteome</keyword>
<dbReference type="AlphaFoldDB" id="A0A9D4AWV0"/>
<evidence type="ECO:0000313" key="2">
    <source>
        <dbReference type="EMBL" id="KAH1179382.1"/>
    </source>
</evidence>
<comment type="caution">
    <text evidence="2">The sequence shown here is derived from an EMBL/GenBank/DDBJ whole genome shotgun (WGS) entry which is preliminary data.</text>
</comment>
<organism evidence="2 3">
    <name type="scientific">Mauremys mutica</name>
    <name type="common">yellowpond turtle</name>
    <dbReference type="NCBI Taxonomy" id="74926"/>
    <lineage>
        <taxon>Eukaryota</taxon>
        <taxon>Metazoa</taxon>
        <taxon>Chordata</taxon>
        <taxon>Craniata</taxon>
        <taxon>Vertebrata</taxon>
        <taxon>Euteleostomi</taxon>
        <taxon>Archelosauria</taxon>
        <taxon>Testudinata</taxon>
        <taxon>Testudines</taxon>
        <taxon>Cryptodira</taxon>
        <taxon>Durocryptodira</taxon>
        <taxon>Testudinoidea</taxon>
        <taxon>Geoemydidae</taxon>
        <taxon>Geoemydinae</taxon>
        <taxon>Mauremys</taxon>
    </lineage>
</organism>
<protein>
    <submittedName>
        <fullName evidence="2">Uncharacterized protein</fullName>
    </submittedName>
</protein>
<proteinExistence type="predicted"/>
<dbReference type="Proteomes" id="UP000827986">
    <property type="component" value="Unassembled WGS sequence"/>
</dbReference>
<dbReference type="EMBL" id="JAHDVG010000472">
    <property type="protein sequence ID" value="KAH1179382.1"/>
    <property type="molecule type" value="Genomic_DNA"/>
</dbReference>
<feature type="region of interest" description="Disordered" evidence="1">
    <location>
        <begin position="40"/>
        <end position="67"/>
    </location>
</feature>
<reference evidence="2" key="1">
    <citation type="submission" date="2021-09" db="EMBL/GenBank/DDBJ databases">
        <title>The genome of Mauremys mutica provides insights into the evolution of semi-aquatic lifestyle.</title>
        <authorList>
            <person name="Gong S."/>
            <person name="Gao Y."/>
        </authorList>
    </citation>
    <scope>NUCLEOTIDE SEQUENCE</scope>
    <source>
        <strain evidence="2">MM-2020</strain>
        <tissue evidence="2">Muscle</tissue>
    </source>
</reference>
<gene>
    <name evidence="2" type="ORF">KIL84_021965</name>
</gene>
<sequence>MFYSVSLSRSLSCVRGVYSDCDVEEQKTCKEIRLKTAGWERQGEGAWPGASQQGQDFHLQKQEDTPL</sequence>
<evidence type="ECO:0000256" key="1">
    <source>
        <dbReference type="SAM" id="MobiDB-lite"/>
    </source>
</evidence>
<feature type="compositionally biased region" description="Basic and acidic residues" evidence="1">
    <location>
        <begin position="58"/>
        <end position="67"/>
    </location>
</feature>
<accession>A0A9D4AWV0</accession>
<name>A0A9D4AWV0_9SAUR</name>